<proteinExistence type="predicted"/>
<dbReference type="Proteomes" id="UP000608071">
    <property type="component" value="Unassembled WGS sequence"/>
</dbReference>
<sequence>MLGKWKKKRVIKKELQDKLFEAEIEKTKAFSKWHDLLVCRSALTILEAESKDELSVLWDEFKKNDNGMGRLGDIWKIKDRQFSVSNGRFYMSIEYFCFILRHEEQHPSYLNALEQYEMLKQKCEEIEQQIERL</sequence>
<name>A0ABR8T3N2_9BACL</name>
<evidence type="ECO:0000313" key="2">
    <source>
        <dbReference type="Proteomes" id="UP000608071"/>
    </source>
</evidence>
<protein>
    <submittedName>
        <fullName evidence="1">Uncharacterized protein</fullName>
    </submittedName>
</protein>
<gene>
    <name evidence="1" type="ORF">H9647_20065</name>
</gene>
<reference evidence="1 2" key="1">
    <citation type="submission" date="2020-08" db="EMBL/GenBank/DDBJ databases">
        <title>A Genomic Blueprint of the Chicken Gut Microbiome.</title>
        <authorList>
            <person name="Gilroy R."/>
            <person name="Ravi A."/>
            <person name="Getino M."/>
            <person name="Pursley I."/>
            <person name="Horton D.L."/>
            <person name="Alikhan N.-F."/>
            <person name="Baker D."/>
            <person name="Gharbi K."/>
            <person name="Hall N."/>
            <person name="Watson M."/>
            <person name="Adriaenssens E.M."/>
            <person name="Foster-Nyarko E."/>
            <person name="Jarju S."/>
            <person name="Secka A."/>
            <person name="Antonio M."/>
            <person name="Oren A."/>
            <person name="Chaudhuri R."/>
            <person name="La Ragione R.M."/>
            <person name="Hildebrand F."/>
            <person name="Pallen M.J."/>
        </authorList>
    </citation>
    <scope>NUCLEOTIDE SEQUENCE [LARGE SCALE GENOMIC DNA]</scope>
    <source>
        <strain evidence="1 2">Sa2BVA9</strain>
    </source>
</reference>
<comment type="caution">
    <text evidence="1">The sequence shown here is derived from an EMBL/GenBank/DDBJ whole genome shotgun (WGS) entry which is preliminary data.</text>
</comment>
<keyword evidence="2" id="KW-1185">Reference proteome</keyword>
<accession>A0ABR8T3N2</accession>
<evidence type="ECO:0000313" key="1">
    <source>
        <dbReference type="EMBL" id="MBD7970367.1"/>
    </source>
</evidence>
<organism evidence="1 2">
    <name type="scientific">Paenibacillus gallinarum</name>
    <dbReference type="NCBI Taxonomy" id="2762232"/>
    <lineage>
        <taxon>Bacteria</taxon>
        <taxon>Bacillati</taxon>
        <taxon>Bacillota</taxon>
        <taxon>Bacilli</taxon>
        <taxon>Bacillales</taxon>
        <taxon>Paenibacillaceae</taxon>
        <taxon>Paenibacillus</taxon>
    </lineage>
</organism>
<dbReference type="EMBL" id="JACSQL010000011">
    <property type="protein sequence ID" value="MBD7970367.1"/>
    <property type="molecule type" value="Genomic_DNA"/>
</dbReference>